<evidence type="ECO:0000313" key="2">
    <source>
        <dbReference type="EMBL" id="EGJ34102.1"/>
    </source>
</evidence>
<gene>
    <name evidence="2" type="ORF">LYNGBM3L_21090</name>
</gene>
<protein>
    <submittedName>
        <fullName evidence="2">Uncharacterized protein</fullName>
    </submittedName>
</protein>
<keyword evidence="1" id="KW-0472">Membrane</keyword>
<evidence type="ECO:0000313" key="3">
    <source>
        <dbReference type="Proteomes" id="UP000003959"/>
    </source>
</evidence>
<dbReference type="EMBL" id="GL890840">
    <property type="protein sequence ID" value="EGJ34102.1"/>
    <property type="molecule type" value="Genomic_DNA"/>
</dbReference>
<proteinExistence type="predicted"/>
<dbReference type="HOGENOM" id="CLU_196744_0_0_3"/>
<name>F4XN43_9CYAN</name>
<reference evidence="3" key="1">
    <citation type="journal article" date="2011" name="Proc. Natl. Acad. Sci. U.S.A.">
        <title>Genomic insights into the physiology and ecology of the marine filamentous cyanobacterium Lyngbya majuscula.</title>
        <authorList>
            <person name="Jones A.C."/>
            <person name="Monroe E.A."/>
            <person name="Podell S."/>
            <person name="Hess W.R."/>
            <person name="Klages S."/>
            <person name="Esquenazi E."/>
            <person name="Niessen S."/>
            <person name="Hoover H."/>
            <person name="Rothmann M."/>
            <person name="Lasken R.S."/>
            <person name="Yates J.R.III."/>
            <person name="Reinhardt R."/>
            <person name="Kube M."/>
            <person name="Burkart M.D."/>
            <person name="Allen E.E."/>
            <person name="Dorrestein P.C."/>
            <person name="Gerwick W.H."/>
            <person name="Gerwick L."/>
        </authorList>
    </citation>
    <scope>NUCLEOTIDE SEQUENCE [LARGE SCALE GENOMIC DNA]</scope>
    <source>
        <strain evidence="3">3L</strain>
    </source>
</reference>
<organism evidence="2 3">
    <name type="scientific">Moorena producens 3L</name>
    <dbReference type="NCBI Taxonomy" id="489825"/>
    <lineage>
        <taxon>Bacteria</taxon>
        <taxon>Bacillati</taxon>
        <taxon>Cyanobacteriota</taxon>
        <taxon>Cyanophyceae</taxon>
        <taxon>Coleofasciculales</taxon>
        <taxon>Coleofasciculaceae</taxon>
        <taxon>Moorena</taxon>
    </lineage>
</organism>
<evidence type="ECO:0000256" key="1">
    <source>
        <dbReference type="SAM" id="Phobius"/>
    </source>
</evidence>
<keyword evidence="3" id="KW-1185">Reference proteome</keyword>
<keyword evidence="1" id="KW-0812">Transmembrane</keyword>
<sequence length="79" mass="8923">MAENVEVIIMIIPLSITLMIASVAIYLCVKTTEEIVKVAAAITALLCLFVSLFFVPWPIKLLILIVPFIFEKLQRIAYR</sequence>
<feature type="transmembrane region" description="Helical" evidence="1">
    <location>
        <begin position="7"/>
        <end position="27"/>
    </location>
</feature>
<keyword evidence="1" id="KW-1133">Transmembrane helix</keyword>
<accession>F4XN43</accession>
<dbReference type="eggNOG" id="ENOG50339IU">
    <property type="taxonomic scope" value="Bacteria"/>
</dbReference>
<dbReference type="Proteomes" id="UP000003959">
    <property type="component" value="Unassembled WGS sequence"/>
</dbReference>
<feature type="transmembrane region" description="Helical" evidence="1">
    <location>
        <begin position="39"/>
        <end position="70"/>
    </location>
</feature>
<dbReference type="AlphaFoldDB" id="F4XN43"/>